<gene>
    <name evidence="8" type="ORF">METZ01_LOCUS428860</name>
</gene>
<sequence>HLFALPIIGLTLLNSLSLLFKSLFNNNGLHLENSFEWFNTGSLIVSLGYMIDNVSVIMLCVVSLISFLVHLYSLEYMKGDSGYSRYYAYLGIFTFSMNGIVLSDSLIMMYIFWELVGLSSFLLIGFWFEKNNPPLAANKAFLTNRVGDIGMFIGIMILFFALGTFNINSIIDSASSMNYQKLTFAGLLVFMGAVGKSAQFPLHIWLPDAMEGPTPVSALIHAATMVAAGVYMTYRIFPFLTPDALMIVALIGAITAFAAAISAITRN</sequence>
<comment type="subcellular location">
    <subcellularLocation>
        <location evidence="1">Membrane</location>
        <topology evidence="1">Multi-pass membrane protein</topology>
    </subcellularLocation>
</comment>
<feature type="transmembrane region" description="Helical" evidence="5">
    <location>
        <begin position="244"/>
        <end position="264"/>
    </location>
</feature>
<dbReference type="GO" id="GO:0008137">
    <property type="term" value="F:NADH dehydrogenase (ubiquinone) activity"/>
    <property type="evidence" value="ECO:0007669"/>
    <property type="project" value="InterPro"/>
</dbReference>
<dbReference type="GO" id="GO:0015990">
    <property type="term" value="P:electron transport coupled proton transport"/>
    <property type="evidence" value="ECO:0007669"/>
    <property type="project" value="TreeGrafter"/>
</dbReference>
<dbReference type="GO" id="GO:0016020">
    <property type="term" value="C:membrane"/>
    <property type="evidence" value="ECO:0007669"/>
    <property type="project" value="UniProtKB-SubCell"/>
</dbReference>
<feature type="transmembrane region" description="Helical" evidence="5">
    <location>
        <begin position="41"/>
        <end position="74"/>
    </location>
</feature>
<dbReference type="PRINTS" id="PR01434">
    <property type="entry name" value="NADHDHGNASE5"/>
</dbReference>
<name>A0A382XY99_9ZZZZ</name>
<reference evidence="8" key="1">
    <citation type="submission" date="2018-05" db="EMBL/GenBank/DDBJ databases">
        <authorList>
            <person name="Lanie J.A."/>
            <person name="Ng W.-L."/>
            <person name="Kazmierczak K.M."/>
            <person name="Andrzejewski T.M."/>
            <person name="Davidsen T.M."/>
            <person name="Wayne K.J."/>
            <person name="Tettelin H."/>
            <person name="Glass J.I."/>
            <person name="Rusch D."/>
            <person name="Podicherti R."/>
            <person name="Tsui H.-C.T."/>
            <person name="Winkler M.E."/>
        </authorList>
    </citation>
    <scope>NUCLEOTIDE SEQUENCE</scope>
</reference>
<feature type="transmembrane region" description="Helical" evidence="5">
    <location>
        <begin position="149"/>
        <end position="171"/>
    </location>
</feature>
<evidence type="ECO:0000256" key="2">
    <source>
        <dbReference type="ARBA" id="ARBA00022692"/>
    </source>
</evidence>
<feature type="transmembrane region" description="Helical" evidence="5">
    <location>
        <begin position="218"/>
        <end position="238"/>
    </location>
</feature>
<evidence type="ECO:0000256" key="4">
    <source>
        <dbReference type="ARBA" id="ARBA00023136"/>
    </source>
</evidence>
<dbReference type="InterPro" id="IPR001516">
    <property type="entry name" value="Proton_antipo_N"/>
</dbReference>
<protein>
    <recommendedName>
        <fullName evidence="9">NADH-quinone oxidoreductase subunit L</fullName>
    </recommendedName>
</protein>
<dbReference type="EMBL" id="UINC01171437">
    <property type="protein sequence ID" value="SVD76006.1"/>
    <property type="molecule type" value="Genomic_DNA"/>
</dbReference>
<dbReference type="InterPro" id="IPR001750">
    <property type="entry name" value="ND/Mrp_TM"/>
</dbReference>
<dbReference type="PANTHER" id="PTHR42829">
    <property type="entry name" value="NADH-UBIQUINONE OXIDOREDUCTASE CHAIN 5"/>
    <property type="match status" value="1"/>
</dbReference>
<feature type="transmembrane region" description="Helical" evidence="5">
    <location>
        <begin position="183"/>
        <end position="206"/>
    </location>
</feature>
<feature type="transmembrane region" description="Helical" evidence="5">
    <location>
        <begin position="86"/>
        <end position="103"/>
    </location>
</feature>
<keyword evidence="2 5" id="KW-0812">Transmembrane</keyword>
<dbReference type="PANTHER" id="PTHR42829:SF2">
    <property type="entry name" value="NADH-UBIQUINONE OXIDOREDUCTASE CHAIN 5"/>
    <property type="match status" value="1"/>
</dbReference>
<dbReference type="GO" id="GO:0003954">
    <property type="term" value="F:NADH dehydrogenase activity"/>
    <property type="evidence" value="ECO:0007669"/>
    <property type="project" value="TreeGrafter"/>
</dbReference>
<dbReference type="AlphaFoldDB" id="A0A382XY99"/>
<evidence type="ECO:0000259" key="7">
    <source>
        <dbReference type="Pfam" id="PF00662"/>
    </source>
</evidence>
<evidence type="ECO:0008006" key="9">
    <source>
        <dbReference type="Google" id="ProtNLM"/>
    </source>
</evidence>
<feature type="non-terminal residue" evidence="8">
    <location>
        <position position="267"/>
    </location>
</feature>
<evidence type="ECO:0000313" key="8">
    <source>
        <dbReference type="EMBL" id="SVD76006.1"/>
    </source>
</evidence>
<feature type="domain" description="NADH:quinone oxidoreductase/Mrp antiporter transmembrane" evidence="6">
    <location>
        <begin position="103"/>
        <end position="265"/>
    </location>
</feature>
<dbReference type="InterPro" id="IPR003945">
    <property type="entry name" value="NU5C-like"/>
</dbReference>
<evidence type="ECO:0000256" key="5">
    <source>
        <dbReference type="SAM" id="Phobius"/>
    </source>
</evidence>
<dbReference type="GO" id="GO:0042773">
    <property type="term" value="P:ATP synthesis coupled electron transport"/>
    <property type="evidence" value="ECO:0007669"/>
    <property type="project" value="InterPro"/>
</dbReference>
<dbReference type="Pfam" id="PF00361">
    <property type="entry name" value="Proton_antipo_M"/>
    <property type="match status" value="1"/>
</dbReference>
<feature type="non-terminal residue" evidence="8">
    <location>
        <position position="1"/>
    </location>
</feature>
<feature type="domain" description="NADH-Ubiquinone oxidoreductase (complex I) chain 5 N-terminal" evidence="7">
    <location>
        <begin position="37"/>
        <end position="87"/>
    </location>
</feature>
<feature type="transmembrane region" description="Helical" evidence="5">
    <location>
        <begin position="109"/>
        <end position="128"/>
    </location>
</feature>
<keyword evidence="4 5" id="KW-0472">Membrane</keyword>
<evidence type="ECO:0000256" key="3">
    <source>
        <dbReference type="ARBA" id="ARBA00022989"/>
    </source>
</evidence>
<dbReference type="Pfam" id="PF00662">
    <property type="entry name" value="Proton_antipo_N"/>
    <property type="match status" value="1"/>
</dbReference>
<organism evidence="8">
    <name type="scientific">marine metagenome</name>
    <dbReference type="NCBI Taxonomy" id="408172"/>
    <lineage>
        <taxon>unclassified sequences</taxon>
        <taxon>metagenomes</taxon>
        <taxon>ecological metagenomes</taxon>
    </lineage>
</organism>
<proteinExistence type="predicted"/>
<keyword evidence="3 5" id="KW-1133">Transmembrane helix</keyword>
<evidence type="ECO:0000259" key="6">
    <source>
        <dbReference type="Pfam" id="PF00361"/>
    </source>
</evidence>
<accession>A0A382XY99</accession>
<evidence type="ECO:0000256" key="1">
    <source>
        <dbReference type="ARBA" id="ARBA00004141"/>
    </source>
</evidence>